<dbReference type="PANTHER" id="PTHR47370">
    <property type="entry name" value="ACYL-COA N-ACYLTRANSFERASES (NAT) SUPERFAMILY PROTEIN"/>
    <property type="match status" value="1"/>
</dbReference>
<dbReference type="CDD" id="cd04301">
    <property type="entry name" value="NAT_SF"/>
    <property type="match status" value="1"/>
</dbReference>
<dbReference type="InterPro" id="IPR052810">
    <property type="entry name" value="Plant_NAT"/>
</dbReference>
<evidence type="ECO:0000259" key="1">
    <source>
        <dbReference type="PROSITE" id="PS51186"/>
    </source>
</evidence>
<protein>
    <recommendedName>
        <fullName evidence="1">N-acetyltransferase domain-containing protein</fullName>
    </recommendedName>
</protein>
<dbReference type="EMBL" id="JBBNAF010000007">
    <property type="protein sequence ID" value="KAK9127364.1"/>
    <property type="molecule type" value="Genomic_DNA"/>
</dbReference>
<dbReference type="PROSITE" id="PS51186">
    <property type="entry name" value="GNAT"/>
    <property type="match status" value="1"/>
</dbReference>
<dbReference type="InterPro" id="IPR016181">
    <property type="entry name" value="Acyl_CoA_acyltransferase"/>
</dbReference>
<organism evidence="2 3">
    <name type="scientific">Stephania yunnanensis</name>
    <dbReference type="NCBI Taxonomy" id="152371"/>
    <lineage>
        <taxon>Eukaryota</taxon>
        <taxon>Viridiplantae</taxon>
        <taxon>Streptophyta</taxon>
        <taxon>Embryophyta</taxon>
        <taxon>Tracheophyta</taxon>
        <taxon>Spermatophyta</taxon>
        <taxon>Magnoliopsida</taxon>
        <taxon>Ranunculales</taxon>
        <taxon>Menispermaceae</taxon>
        <taxon>Menispermoideae</taxon>
        <taxon>Cissampelideae</taxon>
        <taxon>Stephania</taxon>
    </lineage>
</organism>
<reference evidence="2 3" key="1">
    <citation type="submission" date="2024-01" db="EMBL/GenBank/DDBJ databases">
        <title>Genome assemblies of Stephania.</title>
        <authorList>
            <person name="Yang L."/>
        </authorList>
    </citation>
    <scope>NUCLEOTIDE SEQUENCE [LARGE SCALE GENOMIC DNA]</scope>
    <source>
        <strain evidence="2">YNDBR</strain>
        <tissue evidence="2">Leaf</tissue>
    </source>
</reference>
<dbReference type="Proteomes" id="UP001420932">
    <property type="component" value="Unassembled WGS sequence"/>
</dbReference>
<dbReference type="Pfam" id="PF00583">
    <property type="entry name" value="Acetyltransf_1"/>
    <property type="match status" value="1"/>
</dbReference>
<sequence length="395" mass="45108">MGTTDEEIEIRIYDRRIDRTRVEDLERKCEVGPGENIFLFTNTMGDPLCRIRNSPLYIMLVAELHAELVGVIQGSIKITTLGCSPPTDKAIMGYILGLRVLPPHRRKGIGMALVRKLEGWFVANGVDFAYMATEKDNKASLKLFTQKLGFLKFRTPSILVNPVRYHAMRLSPNVNIVKLNIQQAERLYRRFMSKAEFFPNDIDRILKNRLNLGTWVAYHREESWCCKFDINSDSDSSFPTSWAMLSVWNSGDIFKLRVGKAPMSCIMFSKTSRLIDCVFPCMNLATLPNVFDPFGFYFMYGLHHEGPRAGKLVHSLCRMVHNMAIEGGGDCKVVVTEVEDSKTLRLNIPHSEQLSCSEDLWCIKALKMSEENKHRLNGVIRAPHPRTLFVDPREV</sequence>
<keyword evidence="3" id="KW-1185">Reference proteome</keyword>
<dbReference type="PANTHER" id="PTHR47370:SF1">
    <property type="entry name" value="ACYL-COA N-ACYLTRANSFERASES (NAT) SUPERFAMILY PROTEIN"/>
    <property type="match status" value="1"/>
</dbReference>
<dbReference type="GO" id="GO:0016747">
    <property type="term" value="F:acyltransferase activity, transferring groups other than amino-acyl groups"/>
    <property type="evidence" value="ECO:0007669"/>
    <property type="project" value="InterPro"/>
</dbReference>
<evidence type="ECO:0000313" key="2">
    <source>
        <dbReference type="EMBL" id="KAK9127364.1"/>
    </source>
</evidence>
<gene>
    <name evidence="2" type="ORF">Syun_016161</name>
</gene>
<accession>A0AAP0J4I5</accession>
<dbReference type="InterPro" id="IPR000182">
    <property type="entry name" value="GNAT_dom"/>
</dbReference>
<dbReference type="Gene3D" id="3.40.630.30">
    <property type="match status" value="1"/>
</dbReference>
<proteinExistence type="predicted"/>
<feature type="domain" description="N-acetyltransferase" evidence="1">
    <location>
        <begin position="8"/>
        <end position="175"/>
    </location>
</feature>
<dbReference type="AlphaFoldDB" id="A0AAP0J4I5"/>
<comment type="caution">
    <text evidence="2">The sequence shown here is derived from an EMBL/GenBank/DDBJ whole genome shotgun (WGS) entry which is preliminary data.</text>
</comment>
<dbReference type="SUPFAM" id="SSF55729">
    <property type="entry name" value="Acyl-CoA N-acyltransferases (Nat)"/>
    <property type="match status" value="1"/>
</dbReference>
<evidence type="ECO:0000313" key="3">
    <source>
        <dbReference type="Proteomes" id="UP001420932"/>
    </source>
</evidence>
<name>A0AAP0J4I5_9MAGN</name>